<comment type="caution">
    <text evidence="12">The sequence shown here is derived from an EMBL/GenBank/DDBJ whole genome shotgun (WGS) entry which is preliminary data.</text>
</comment>
<dbReference type="PRINTS" id="PR00623">
    <property type="entry name" value="HISTONEH4"/>
</dbReference>
<dbReference type="InterPro" id="IPR001951">
    <property type="entry name" value="Histone_H4"/>
</dbReference>
<dbReference type="Proteomes" id="UP000460718">
    <property type="component" value="Unassembled WGS sequence"/>
</dbReference>
<evidence type="ECO:0000313" key="14">
    <source>
        <dbReference type="EMBL" id="KAE9064811.1"/>
    </source>
</evidence>
<comment type="subunit">
    <text evidence="5 10">The nucleosome is a histone octamer containing two molecules each of H2A, H2B, H3 and H4 assembled in one H3-H4 heterotetramer and two H2A-H2B heterodimers. The octamer wraps approximately 147 bp of DNA.</text>
</comment>
<evidence type="ECO:0000313" key="19">
    <source>
        <dbReference type="Proteomes" id="UP000429523"/>
    </source>
</evidence>
<evidence type="ECO:0000313" key="16">
    <source>
        <dbReference type="EMBL" id="KAE9162772.1"/>
    </source>
</evidence>
<dbReference type="InterPro" id="IPR035425">
    <property type="entry name" value="CENP-T/H4_C"/>
</dbReference>
<feature type="domain" description="CENP-T/Histone H4 histone fold" evidence="11">
    <location>
        <begin position="55"/>
        <end position="96"/>
    </location>
</feature>
<gene>
    <name evidence="18" type="ORF">PF001_g30776</name>
    <name evidence="17" type="ORF">PF002_g16599</name>
    <name evidence="16" type="ORF">PF005_g30720</name>
    <name evidence="14" type="ORF">PF006_g30603</name>
    <name evidence="15" type="ORF">PF007_g28216</name>
    <name evidence="12" type="ORF">PF009_g10209</name>
    <name evidence="13" type="ORF">PF011_g29002</name>
</gene>
<evidence type="ECO:0000256" key="3">
    <source>
        <dbReference type="ARBA" id="ARBA00004286"/>
    </source>
</evidence>
<dbReference type="GO" id="GO:0005634">
    <property type="term" value="C:nucleus"/>
    <property type="evidence" value="ECO:0007669"/>
    <property type="project" value="UniProtKB-SubCell"/>
</dbReference>
<organism evidence="12 19">
    <name type="scientific">Phytophthora fragariae</name>
    <dbReference type="NCBI Taxonomy" id="53985"/>
    <lineage>
        <taxon>Eukaryota</taxon>
        <taxon>Sar</taxon>
        <taxon>Stramenopiles</taxon>
        <taxon>Oomycota</taxon>
        <taxon>Peronosporomycetes</taxon>
        <taxon>Peronosporales</taxon>
        <taxon>Peronosporaceae</taxon>
        <taxon>Phytophthora</taxon>
    </lineage>
</organism>
<dbReference type="InterPro" id="IPR009072">
    <property type="entry name" value="Histone-fold"/>
</dbReference>
<sequence length="103" mass="11550">MSGCGKGIQGSARGGAKRHRKILRDSIQGLTNPSIRRLARRAGVVQISGLIYHETRAVLRVYLSSVIRDALTYAEHANRKTIMYMDILYALKRQGQTLYGFKT</sequence>
<evidence type="ECO:0000313" key="25">
    <source>
        <dbReference type="Proteomes" id="UP000460718"/>
    </source>
</evidence>
<dbReference type="FunFam" id="1.10.20.10:FF:000012">
    <property type="entry name" value="Histone H4"/>
    <property type="match status" value="1"/>
</dbReference>
<proteinExistence type="inferred from homology"/>
<name>A0A6A3F6F4_9STRA</name>
<keyword evidence="8 10" id="KW-0539">Nucleus</keyword>
<evidence type="ECO:0000313" key="18">
    <source>
        <dbReference type="EMBL" id="KAE9265685.1"/>
    </source>
</evidence>
<evidence type="ECO:0000256" key="9">
    <source>
        <dbReference type="ARBA" id="ARBA00023269"/>
    </source>
</evidence>
<dbReference type="EMBL" id="QXFW01005005">
    <property type="protein sequence ID" value="KAE8963510.1"/>
    <property type="molecule type" value="Genomic_DNA"/>
</dbReference>
<evidence type="ECO:0000256" key="4">
    <source>
        <dbReference type="ARBA" id="ARBA00006564"/>
    </source>
</evidence>
<dbReference type="Gene3D" id="1.10.20.10">
    <property type="entry name" value="Histone, subunit A"/>
    <property type="match status" value="1"/>
</dbReference>
<dbReference type="PANTHER" id="PTHR10484">
    <property type="entry name" value="HISTONE H4"/>
    <property type="match status" value="1"/>
</dbReference>
<dbReference type="EMBL" id="QXGD01000990">
    <property type="protein sequence ID" value="KAE9218073.1"/>
    <property type="molecule type" value="Genomic_DNA"/>
</dbReference>
<dbReference type="Proteomes" id="UP000441208">
    <property type="component" value="Unassembled WGS sequence"/>
</dbReference>
<evidence type="ECO:0000256" key="2">
    <source>
        <dbReference type="ARBA" id="ARBA00004123"/>
    </source>
</evidence>
<dbReference type="Proteomes" id="UP000440367">
    <property type="component" value="Unassembled WGS sequence"/>
</dbReference>
<dbReference type="SUPFAM" id="SSF47113">
    <property type="entry name" value="Histone-fold"/>
    <property type="match status" value="1"/>
</dbReference>
<evidence type="ECO:0000313" key="15">
    <source>
        <dbReference type="EMBL" id="KAE9067047.1"/>
    </source>
</evidence>
<evidence type="ECO:0000313" key="13">
    <source>
        <dbReference type="EMBL" id="KAE8963510.1"/>
    </source>
</evidence>
<keyword evidence="6 10" id="KW-0158">Chromosome</keyword>
<dbReference type="OrthoDB" id="115400at2759"/>
<dbReference type="GO" id="GO:0000786">
    <property type="term" value="C:nucleosome"/>
    <property type="evidence" value="ECO:0007669"/>
    <property type="project" value="UniProtKB-KW"/>
</dbReference>
<protein>
    <recommendedName>
        <fullName evidence="10">Histone H4</fullName>
    </recommendedName>
</protein>
<dbReference type="Proteomes" id="UP000440732">
    <property type="component" value="Unassembled WGS sequence"/>
</dbReference>
<comment type="function">
    <text evidence="1 10">Core component of nucleosome. Nucleosomes wrap and compact DNA into chromatin, limiting DNA accessibility to the cellular machineries which require DNA as a template. Histones thereby play a central role in transcription regulation, DNA repair, DNA replication and chromosomal stability. DNA accessibility is regulated via a complex set of post-translational modifications of histones, also called histone code, and nucleosome remodeling.</text>
</comment>
<evidence type="ECO:0000256" key="1">
    <source>
        <dbReference type="ARBA" id="ARBA00002001"/>
    </source>
</evidence>
<dbReference type="EMBL" id="QXGB01005562">
    <property type="protein sequence ID" value="KAE9162772.1"/>
    <property type="molecule type" value="Genomic_DNA"/>
</dbReference>
<dbReference type="GO" id="GO:0003677">
    <property type="term" value="F:DNA binding"/>
    <property type="evidence" value="ECO:0007669"/>
    <property type="project" value="UniProtKB-KW"/>
</dbReference>
<evidence type="ECO:0000313" key="21">
    <source>
        <dbReference type="Proteomes" id="UP000437068"/>
    </source>
</evidence>
<dbReference type="CDD" id="cd22912">
    <property type="entry name" value="HFD_H4"/>
    <property type="match status" value="1"/>
</dbReference>
<keyword evidence="9 10" id="KW-0544">Nucleosome core</keyword>
<evidence type="ECO:0000256" key="7">
    <source>
        <dbReference type="ARBA" id="ARBA00023125"/>
    </source>
</evidence>
<evidence type="ECO:0000313" key="20">
    <source>
        <dbReference type="Proteomes" id="UP000433483"/>
    </source>
</evidence>
<dbReference type="InterPro" id="IPR019809">
    <property type="entry name" value="Histone_H4_CS"/>
</dbReference>
<evidence type="ECO:0000313" key="12">
    <source>
        <dbReference type="EMBL" id="KAE8939957.1"/>
    </source>
</evidence>
<dbReference type="SMART" id="SM00417">
    <property type="entry name" value="H4"/>
    <property type="match status" value="1"/>
</dbReference>
<dbReference type="PROSITE" id="PS00047">
    <property type="entry name" value="HISTONE_H4"/>
    <property type="match status" value="1"/>
</dbReference>
<accession>A0A6A3F6F4</accession>
<comment type="similarity">
    <text evidence="4 10">Belongs to the histone H4 family.</text>
</comment>
<evidence type="ECO:0000256" key="5">
    <source>
        <dbReference type="ARBA" id="ARBA00011538"/>
    </source>
</evidence>
<dbReference type="Proteomes" id="UP000437068">
    <property type="component" value="Unassembled WGS sequence"/>
</dbReference>
<dbReference type="Proteomes" id="UP000433483">
    <property type="component" value="Unassembled WGS sequence"/>
</dbReference>
<dbReference type="EMBL" id="QXGF01000455">
    <property type="protein sequence ID" value="KAE8939957.1"/>
    <property type="molecule type" value="Genomic_DNA"/>
</dbReference>
<evidence type="ECO:0000256" key="8">
    <source>
        <dbReference type="ARBA" id="ARBA00023242"/>
    </source>
</evidence>
<evidence type="ECO:0000313" key="24">
    <source>
        <dbReference type="Proteomes" id="UP000441208"/>
    </source>
</evidence>
<evidence type="ECO:0000313" key="23">
    <source>
        <dbReference type="Proteomes" id="UP000440732"/>
    </source>
</evidence>
<dbReference type="GO" id="GO:0046982">
    <property type="term" value="F:protein heterodimerization activity"/>
    <property type="evidence" value="ECO:0007669"/>
    <property type="project" value="InterPro"/>
</dbReference>
<dbReference type="Proteomes" id="UP000429523">
    <property type="component" value="Unassembled WGS sequence"/>
</dbReference>
<keyword evidence="7 10" id="KW-0238">DNA-binding</keyword>
<evidence type="ECO:0000256" key="10">
    <source>
        <dbReference type="RuleBase" id="RU000528"/>
    </source>
</evidence>
<comment type="subcellular location">
    <subcellularLocation>
        <location evidence="3">Chromosome</location>
    </subcellularLocation>
    <subcellularLocation>
        <location evidence="2">Nucleus</location>
    </subcellularLocation>
</comment>
<dbReference type="GO" id="GO:0030527">
    <property type="term" value="F:structural constituent of chromatin"/>
    <property type="evidence" value="ECO:0007669"/>
    <property type="project" value="InterPro"/>
</dbReference>
<keyword evidence="20" id="KW-1185">Reference proteome</keyword>
<evidence type="ECO:0000313" key="22">
    <source>
        <dbReference type="Proteomes" id="UP000440367"/>
    </source>
</evidence>
<dbReference type="EMBL" id="QXFZ01003795">
    <property type="protein sequence ID" value="KAE9067047.1"/>
    <property type="molecule type" value="Genomic_DNA"/>
</dbReference>
<dbReference type="Pfam" id="PF15511">
    <property type="entry name" value="CENP-T_C"/>
    <property type="match status" value="1"/>
</dbReference>
<evidence type="ECO:0000259" key="11">
    <source>
        <dbReference type="Pfam" id="PF15511"/>
    </source>
</evidence>
<dbReference type="EMBL" id="QXGA01005992">
    <property type="protein sequence ID" value="KAE9064811.1"/>
    <property type="molecule type" value="Genomic_DNA"/>
</dbReference>
<evidence type="ECO:0000313" key="17">
    <source>
        <dbReference type="EMBL" id="KAE9218073.1"/>
    </source>
</evidence>
<evidence type="ECO:0000256" key="6">
    <source>
        <dbReference type="ARBA" id="ARBA00022454"/>
    </source>
</evidence>
<reference evidence="19 20" key="1">
    <citation type="submission" date="2018-08" db="EMBL/GenBank/DDBJ databases">
        <title>Genomic investigation of the strawberry pathogen Phytophthora fragariae indicates pathogenicity is determined by transcriptional variation in three key races.</title>
        <authorList>
            <person name="Adams T.M."/>
            <person name="Armitage A.D."/>
            <person name="Sobczyk M.K."/>
            <person name="Bates H.J."/>
            <person name="Dunwell J.M."/>
            <person name="Nellist C.F."/>
            <person name="Harrison R.J."/>
        </authorList>
    </citation>
    <scope>NUCLEOTIDE SEQUENCE [LARGE SCALE GENOMIC DNA]</scope>
    <source>
        <strain evidence="18 21">A4</strain>
        <strain evidence="17 22">BC-1</strain>
        <strain evidence="16 20">NOV-27</strain>
        <strain evidence="14 23">NOV-5</strain>
        <strain evidence="15 24">NOV-71</strain>
        <strain evidence="12 19">NOV-9</strain>
        <strain evidence="13 25">SCRP245</strain>
    </source>
</reference>
<dbReference type="AlphaFoldDB" id="A0A6A3F6F4"/>
<dbReference type="EMBL" id="QXGE01006215">
    <property type="protein sequence ID" value="KAE9265685.1"/>
    <property type="molecule type" value="Genomic_DNA"/>
</dbReference>